<comment type="caution">
    <text evidence="1">The sequence shown here is derived from an EMBL/GenBank/DDBJ whole genome shotgun (WGS) entry which is preliminary data.</text>
</comment>
<accession>A0A7J4IWG8</accession>
<organism evidence="1 3">
    <name type="scientific">Candidatus Iainarchaeum sp</name>
    <dbReference type="NCBI Taxonomy" id="3101447"/>
    <lineage>
        <taxon>Archaea</taxon>
        <taxon>Candidatus Iainarchaeota</taxon>
        <taxon>Candidatus Iainarchaeia</taxon>
        <taxon>Candidatus Iainarchaeales</taxon>
        <taxon>Candidatus Iainarchaeaceae</taxon>
        <taxon>Candidatus Iainarchaeum</taxon>
    </lineage>
</organism>
<reference evidence="1" key="1">
    <citation type="journal article" date="2020" name="bioRxiv">
        <title>A rank-normalized archaeal taxonomy based on genome phylogeny resolves widespread incomplete and uneven classifications.</title>
        <authorList>
            <person name="Rinke C."/>
            <person name="Chuvochina M."/>
            <person name="Mussig A.J."/>
            <person name="Chaumeil P.-A."/>
            <person name="Waite D.W."/>
            <person name="Whitman W.B."/>
            <person name="Parks D.H."/>
            <person name="Hugenholtz P."/>
        </authorList>
    </citation>
    <scope>NUCLEOTIDE SEQUENCE</scope>
    <source>
        <strain evidence="1">UBA10011</strain>
    </source>
</reference>
<sequence length="83" mass="9862">MVDARVELSKYSNKVLTVVKAKYDLKDKSQAINKFIETYGDNEVEHEVKDSYVKKLLEIEEKHFKKYGFRKMSDKKLDRLFGK</sequence>
<reference evidence="2" key="2">
    <citation type="submission" date="2021-03" db="EMBL/GenBank/DDBJ databases">
        <authorList>
            <person name="Jaffe A."/>
        </authorList>
    </citation>
    <scope>NUCLEOTIDE SEQUENCE</scope>
    <source>
        <strain evidence="2">RIFCSPHIGHO2_01_FULL_GW2011_AR10_43_9</strain>
    </source>
</reference>
<evidence type="ECO:0000313" key="3">
    <source>
        <dbReference type="Proteomes" id="UP000577419"/>
    </source>
</evidence>
<dbReference type="EMBL" id="JAGVWF010000083">
    <property type="protein sequence ID" value="MBS3059838.1"/>
    <property type="molecule type" value="Genomic_DNA"/>
</dbReference>
<gene>
    <name evidence="1" type="ORF">HA237_04515</name>
    <name evidence="2" type="ORF">J4224_05450</name>
</gene>
<evidence type="ECO:0000313" key="1">
    <source>
        <dbReference type="EMBL" id="HIH08605.1"/>
    </source>
</evidence>
<dbReference type="Proteomes" id="UP000577419">
    <property type="component" value="Unassembled WGS sequence"/>
</dbReference>
<proteinExistence type="predicted"/>
<dbReference type="AlphaFoldDB" id="A0A7J4IWG8"/>
<evidence type="ECO:0000313" key="2">
    <source>
        <dbReference type="EMBL" id="MBS3059838.1"/>
    </source>
</evidence>
<protein>
    <submittedName>
        <fullName evidence="1">DUF2683 family protein</fullName>
    </submittedName>
</protein>
<name>A0A7J4IWG8_9ARCH</name>
<reference evidence="2" key="3">
    <citation type="submission" date="2021-05" db="EMBL/GenBank/DDBJ databases">
        <title>Protein family content uncovers lineage relationships and bacterial pathway maintenance mechanisms in DPANN archaea.</title>
        <authorList>
            <person name="Castelle C.J."/>
            <person name="Meheust R."/>
            <person name="Jaffe A.L."/>
            <person name="Seitz K."/>
            <person name="Gong X."/>
            <person name="Baker B.J."/>
            <person name="Banfield J.F."/>
        </authorList>
    </citation>
    <scope>NUCLEOTIDE SEQUENCE</scope>
    <source>
        <strain evidence="2">RIFCSPHIGHO2_01_FULL_GW2011_AR10_43_9</strain>
    </source>
</reference>
<dbReference type="EMBL" id="DUFG01000021">
    <property type="protein sequence ID" value="HIH08605.1"/>
    <property type="molecule type" value="Genomic_DNA"/>
</dbReference>
<dbReference type="Proteomes" id="UP000683213">
    <property type="component" value="Unassembled WGS sequence"/>
</dbReference>